<dbReference type="AlphaFoldDB" id="A0A830HGX2"/>
<comment type="caution">
    <text evidence="11">The sequence shown here is derived from an EMBL/GenBank/DDBJ whole genome shotgun (WGS) entry which is preliminary data.</text>
</comment>
<dbReference type="SMART" id="SM01301">
    <property type="entry name" value="PTPlike_phytase"/>
    <property type="match status" value="1"/>
</dbReference>
<dbReference type="GO" id="GO:0006183">
    <property type="term" value="P:GTP biosynthetic process"/>
    <property type="evidence" value="ECO:0007669"/>
    <property type="project" value="InterPro"/>
</dbReference>
<dbReference type="PANTHER" id="PTHR46161">
    <property type="entry name" value="NUCLEOSIDE DIPHOSPHATE KINASE"/>
    <property type="match status" value="1"/>
</dbReference>
<dbReference type="Gene3D" id="3.90.190.10">
    <property type="entry name" value="Protein tyrosine phosphatase superfamily"/>
    <property type="match status" value="1"/>
</dbReference>
<dbReference type="GO" id="GO:0006241">
    <property type="term" value="P:CTP biosynthetic process"/>
    <property type="evidence" value="ECO:0007669"/>
    <property type="project" value="InterPro"/>
</dbReference>
<evidence type="ECO:0000256" key="8">
    <source>
        <dbReference type="PROSITE-ProRule" id="PRU00706"/>
    </source>
</evidence>
<dbReference type="GO" id="GO:0005524">
    <property type="term" value="F:ATP binding"/>
    <property type="evidence" value="ECO:0007669"/>
    <property type="project" value="UniProtKB-KW"/>
</dbReference>
<dbReference type="Pfam" id="PF00334">
    <property type="entry name" value="NDK"/>
    <property type="match status" value="1"/>
</dbReference>
<sequence length="569" mass="62565">MEHTVAVIKPDVCAAGAASRVVEIAEAAGFFVARRRELRFSPTLARQFYAHLESQPNFRVLVEFLSSGPVVALVLTKVGAVKAWRTLIGPMDPARAREIAPSSVRALLGADAVRNAVHGSDSDESARREANLLFPPGALEALVPKEYLVETVLPGLVDALGEMYASQPEDGYRWMSHWFQCSAPPPRDMLEDWPDAVLHGGAALVADQSAGLHAKSLGAPLYEGTWNFRRCKDRDPIYGLGSSLVSGTKGMLEGLCRSGHPRVHYFQLRDDPCVFLSGAPVAAKETNPADAFKFKLGGRASSGGASGYHLDRMDARLKLDVLSLGREKGGQVMVNTTGGPSGEASATPFAVGEDMVRCSSDAFKTFRSDGIPVTITRLPLSDEGALFERQLDQLVEVLGDCNLDDAAVFSCRSGYSRTTSAMVAAMLIWRTRKGVDPTYQVNYMHIDPNRPNLDNAEFSVVLYAVMQLEAMGKRGREAKQMLDECIDKCDALENVRQAPAKCKLNARHDVHASEKWSWLGLLYLERYYNLLLFASYCRDTAGDGFVLRFSQWVRAHWNLKRDIREMSLT</sequence>
<comment type="catalytic activity">
    <reaction evidence="1">
        <text>a 2'-deoxyribonucleoside 5'-diphosphate + ATP = a 2'-deoxyribonucleoside 5'-triphosphate + ADP</text>
        <dbReference type="Rhea" id="RHEA:44640"/>
        <dbReference type="ChEBI" id="CHEBI:30616"/>
        <dbReference type="ChEBI" id="CHEBI:61560"/>
        <dbReference type="ChEBI" id="CHEBI:73316"/>
        <dbReference type="ChEBI" id="CHEBI:456216"/>
        <dbReference type="EC" id="2.7.4.6"/>
    </reaction>
</comment>
<comment type="catalytic activity">
    <reaction evidence="2">
        <text>a ribonucleoside 5'-diphosphate + ATP = a ribonucleoside 5'-triphosphate + ADP</text>
        <dbReference type="Rhea" id="RHEA:18113"/>
        <dbReference type="ChEBI" id="CHEBI:30616"/>
        <dbReference type="ChEBI" id="CHEBI:57930"/>
        <dbReference type="ChEBI" id="CHEBI:61557"/>
        <dbReference type="ChEBI" id="CHEBI:456216"/>
        <dbReference type="EC" id="2.7.4.6"/>
    </reaction>
</comment>
<dbReference type="InterPro" id="IPR034907">
    <property type="entry name" value="NDK-like_dom"/>
</dbReference>
<evidence type="ECO:0000256" key="4">
    <source>
        <dbReference type="ARBA" id="ARBA00022679"/>
    </source>
</evidence>
<dbReference type="SUPFAM" id="SSF52799">
    <property type="entry name" value="(Phosphotyrosine protein) phosphatases II"/>
    <property type="match status" value="1"/>
</dbReference>
<gene>
    <name evidence="11" type="ORF">PPROV_000476900</name>
</gene>
<dbReference type="Pfam" id="PF14566">
    <property type="entry name" value="PTPlike_phytase"/>
    <property type="match status" value="1"/>
</dbReference>
<reference evidence="11" key="1">
    <citation type="submission" date="2020-10" db="EMBL/GenBank/DDBJ databases">
        <title>Unveiling of a novel bifunctional photoreceptor, Dualchrome1, isolated from a cosmopolitan green alga.</title>
        <authorList>
            <person name="Suzuki S."/>
            <person name="Kawachi M."/>
        </authorList>
    </citation>
    <scope>NUCLEOTIDE SEQUENCE</scope>
    <source>
        <strain evidence="11">NIES 2893</strain>
    </source>
</reference>
<dbReference type="PROSITE" id="PS51374">
    <property type="entry name" value="NDPK_LIKE"/>
    <property type="match status" value="1"/>
</dbReference>
<comment type="similarity">
    <text evidence="3 8 9">Belongs to the NDK family.</text>
</comment>
<feature type="domain" description="Nucleoside diphosphate kinase-like" evidence="10">
    <location>
        <begin position="1"/>
        <end position="141"/>
    </location>
</feature>
<keyword evidence="5" id="KW-0547">Nucleotide-binding</keyword>
<evidence type="ECO:0000256" key="6">
    <source>
        <dbReference type="ARBA" id="ARBA00022777"/>
    </source>
</evidence>
<evidence type="ECO:0000259" key="10">
    <source>
        <dbReference type="SMART" id="SM00562"/>
    </source>
</evidence>
<dbReference type="SMART" id="SM00562">
    <property type="entry name" value="NDK"/>
    <property type="match status" value="1"/>
</dbReference>
<name>A0A830HGX2_9CHLO</name>
<evidence type="ECO:0000256" key="7">
    <source>
        <dbReference type="ARBA" id="ARBA00022840"/>
    </source>
</evidence>
<evidence type="ECO:0000313" key="12">
    <source>
        <dbReference type="Proteomes" id="UP000660262"/>
    </source>
</evidence>
<dbReference type="EMBL" id="BNJQ01000011">
    <property type="protein sequence ID" value="GHP06022.1"/>
    <property type="molecule type" value="Genomic_DNA"/>
</dbReference>
<keyword evidence="12" id="KW-1185">Reference proteome</keyword>
<dbReference type="Proteomes" id="UP000660262">
    <property type="component" value="Unassembled WGS sequence"/>
</dbReference>
<dbReference type="CDD" id="cd22958">
    <property type="entry name" value="DD_DPY30_SDC1-like"/>
    <property type="match status" value="1"/>
</dbReference>
<dbReference type="PRINTS" id="PR01243">
    <property type="entry name" value="NUCDPKINASE"/>
</dbReference>
<dbReference type="Gene3D" id="3.30.70.141">
    <property type="entry name" value="Nucleoside diphosphate kinase-like domain"/>
    <property type="match status" value="1"/>
</dbReference>
<dbReference type="InterPro" id="IPR001564">
    <property type="entry name" value="Nucleoside_diP_kinase"/>
</dbReference>
<dbReference type="PANTHER" id="PTHR46161:SF3">
    <property type="entry name" value="NUCLEOSIDE DIPHOSPHATE KINASE DDB_G0292928-RELATED"/>
    <property type="match status" value="1"/>
</dbReference>
<keyword evidence="4" id="KW-0808">Transferase</keyword>
<evidence type="ECO:0000256" key="3">
    <source>
        <dbReference type="ARBA" id="ARBA00008142"/>
    </source>
</evidence>
<dbReference type="GO" id="GO:0006228">
    <property type="term" value="P:UTP biosynthetic process"/>
    <property type="evidence" value="ECO:0007669"/>
    <property type="project" value="InterPro"/>
</dbReference>
<evidence type="ECO:0000256" key="1">
    <source>
        <dbReference type="ARBA" id="ARBA00000082"/>
    </source>
</evidence>
<dbReference type="InterPro" id="IPR036850">
    <property type="entry name" value="NDK-like_dom_sf"/>
</dbReference>
<dbReference type="OrthoDB" id="2162449at2759"/>
<protein>
    <recommendedName>
        <fullName evidence="10">Nucleoside diphosphate kinase-like domain-containing protein</fullName>
    </recommendedName>
</protein>
<keyword evidence="7" id="KW-0067">ATP-binding</keyword>
<keyword evidence="6" id="KW-0418">Kinase</keyword>
<dbReference type="InterPro" id="IPR029021">
    <property type="entry name" value="Prot-tyrosine_phosphatase-like"/>
</dbReference>
<organism evidence="11 12">
    <name type="scientific">Pycnococcus provasolii</name>
    <dbReference type="NCBI Taxonomy" id="41880"/>
    <lineage>
        <taxon>Eukaryota</taxon>
        <taxon>Viridiplantae</taxon>
        <taxon>Chlorophyta</taxon>
        <taxon>Pseudoscourfieldiophyceae</taxon>
        <taxon>Pseudoscourfieldiales</taxon>
        <taxon>Pycnococcaceae</taxon>
        <taxon>Pycnococcus</taxon>
    </lineage>
</organism>
<evidence type="ECO:0000256" key="2">
    <source>
        <dbReference type="ARBA" id="ARBA00000937"/>
    </source>
</evidence>
<dbReference type="GO" id="GO:0004550">
    <property type="term" value="F:nucleoside diphosphate kinase activity"/>
    <property type="evidence" value="ECO:0007669"/>
    <property type="project" value="UniProtKB-EC"/>
</dbReference>
<evidence type="ECO:0000256" key="5">
    <source>
        <dbReference type="ARBA" id="ARBA00022741"/>
    </source>
</evidence>
<dbReference type="SUPFAM" id="SSF54919">
    <property type="entry name" value="Nucleoside diphosphate kinase, NDK"/>
    <property type="match status" value="1"/>
</dbReference>
<evidence type="ECO:0000256" key="9">
    <source>
        <dbReference type="RuleBase" id="RU004011"/>
    </source>
</evidence>
<proteinExistence type="inferred from homology"/>
<evidence type="ECO:0000313" key="11">
    <source>
        <dbReference type="EMBL" id="GHP06022.1"/>
    </source>
</evidence>
<accession>A0A830HGX2</accession>
<comment type="caution">
    <text evidence="8">Lacks conserved residue(s) required for the propagation of feature annotation.</text>
</comment>